<protein>
    <submittedName>
        <fullName evidence="4">PAP2 family protein</fullName>
    </submittedName>
</protein>
<dbReference type="EMBL" id="QFKX01000007">
    <property type="protein sequence ID" value="PWH05063.1"/>
    <property type="molecule type" value="Genomic_DNA"/>
</dbReference>
<evidence type="ECO:0000313" key="5">
    <source>
        <dbReference type="Proteomes" id="UP000245590"/>
    </source>
</evidence>
<keyword evidence="2" id="KW-1133">Transmembrane helix</keyword>
<dbReference type="SMART" id="SM00014">
    <property type="entry name" value="acidPPc"/>
    <property type="match status" value="1"/>
</dbReference>
<dbReference type="AlphaFoldDB" id="A0A2U2RGQ9"/>
<feature type="domain" description="Phosphatidic acid phosphatase type 2/haloperoxidase" evidence="3">
    <location>
        <begin position="109"/>
        <end position="233"/>
    </location>
</feature>
<feature type="transmembrane region" description="Helical" evidence="2">
    <location>
        <begin position="157"/>
        <end position="179"/>
    </location>
</feature>
<keyword evidence="5" id="KW-1185">Reference proteome</keyword>
<dbReference type="Gene3D" id="1.20.144.10">
    <property type="entry name" value="Phosphatidic acid phosphatase type 2/haloperoxidase"/>
    <property type="match status" value="1"/>
</dbReference>
<feature type="transmembrane region" description="Helical" evidence="2">
    <location>
        <begin position="191"/>
        <end position="208"/>
    </location>
</feature>
<reference evidence="4 5" key="1">
    <citation type="submission" date="2018-05" db="EMBL/GenBank/DDBJ databases">
        <title>Brachybacterium sp. M1HQ-2T, whole genome shotgun sequence.</title>
        <authorList>
            <person name="Tuo L."/>
        </authorList>
    </citation>
    <scope>NUCLEOTIDE SEQUENCE [LARGE SCALE GENOMIC DNA]</scope>
    <source>
        <strain evidence="4 5">M1HQ-2</strain>
    </source>
</reference>
<dbReference type="OrthoDB" id="5289372at2"/>
<feature type="transmembrane region" description="Helical" evidence="2">
    <location>
        <begin position="36"/>
        <end position="57"/>
    </location>
</feature>
<organism evidence="4 5">
    <name type="scientific">Brachybacterium endophyticum</name>
    <dbReference type="NCBI Taxonomy" id="2182385"/>
    <lineage>
        <taxon>Bacteria</taxon>
        <taxon>Bacillati</taxon>
        <taxon>Actinomycetota</taxon>
        <taxon>Actinomycetes</taxon>
        <taxon>Micrococcales</taxon>
        <taxon>Dermabacteraceae</taxon>
        <taxon>Brachybacterium</taxon>
    </lineage>
</organism>
<evidence type="ECO:0000256" key="1">
    <source>
        <dbReference type="SAM" id="MobiDB-lite"/>
    </source>
</evidence>
<dbReference type="RefSeq" id="WP_109276803.1">
    <property type="nucleotide sequence ID" value="NZ_QFKX01000007.1"/>
</dbReference>
<evidence type="ECO:0000259" key="3">
    <source>
        <dbReference type="SMART" id="SM00014"/>
    </source>
</evidence>
<proteinExistence type="predicted"/>
<dbReference type="PANTHER" id="PTHR14969:SF13">
    <property type="entry name" value="AT30094P"/>
    <property type="match status" value="1"/>
</dbReference>
<dbReference type="InterPro" id="IPR000326">
    <property type="entry name" value="PAP2/HPO"/>
</dbReference>
<dbReference type="PANTHER" id="PTHR14969">
    <property type="entry name" value="SPHINGOSINE-1-PHOSPHATE PHOSPHOHYDROLASE"/>
    <property type="match status" value="1"/>
</dbReference>
<sequence>MVADTRSAPDMNVGAPLESASAHSGAARLRARLTSLPALVIALGIVTIAAAGPAQGFDEMLRHYWLRNHFPQALPFVQGVLDPIAGQAVCLPVLSLVAIVIAWRTRSFTPLLLVLFAEVGFLGGVGGIKVLLARPAPSIGQPDMFEGGLFTLGGKGISFPSGHASEAVLIYGTAVYLIASRTGVSRRVVRLLWGLVGLITVNSVAVSLSLGWHWVTDLIGGVVAGALFLRILIEVDRRWIHKPSVEPPVRAQSLPADPEASSSRSLGSTR</sequence>
<evidence type="ECO:0000256" key="2">
    <source>
        <dbReference type="SAM" id="Phobius"/>
    </source>
</evidence>
<feature type="region of interest" description="Disordered" evidence="1">
    <location>
        <begin position="248"/>
        <end position="270"/>
    </location>
</feature>
<dbReference type="SUPFAM" id="SSF48317">
    <property type="entry name" value="Acid phosphatase/Vanadium-dependent haloperoxidase"/>
    <property type="match status" value="1"/>
</dbReference>
<evidence type="ECO:0000313" key="4">
    <source>
        <dbReference type="EMBL" id="PWH05063.1"/>
    </source>
</evidence>
<gene>
    <name evidence="4" type="ORF">DEO23_14785</name>
</gene>
<dbReference type="InterPro" id="IPR036938">
    <property type="entry name" value="PAP2/HPO_sf"/>
</dbReference>
<keyword evidence="2" id="KW-0812">Transmembrane</keyword>
<keyword evidence="2" id="KW-0472">Membrane</keyword>
<comment type="caution">
    <text evidence="4">The sequence shown here is derived from an EMBL/GenBank/DDBJ whole genome shotgun (WGS) entry which is preliminary data.</text>
</comment>
<dbReference type="Pfam" id="PF01569">
    <property type="entry name" value="PAP2"/>
    <property type="match status" value="1"/>
</dbReference>
<dbReference type="Proteomes" id="UP000245590">
    <property type="component" value="Unassembled WGS sequence"/>
</dbReference>
<feature type="transmembrane region" description="Helical" evidence="2">
    <location>
        <begin position="84"/>
        <end position="103"/>
    </location>
</feature>
<dbReference type="CDD" id="cd03392">
    <property type="entry name" value="PAP2_like_2"/>
    <property type="match status" value="1"/>
</dbReference>
<feature type="transmembrane region" description="Helical" evidence="2">
    <location>
        <begin position="214"/>
        <end position="233"/>
    </location>
</feature>
<feature type="compositionally biased region" description="Polar residues" evidence="1">
    <location>
        <begin position="260"/>
        <end position="270"/>
    </location>
</feature>
<feature type="transmembrane region" description="Helical" evidence="2">
    <location>
        <begin position="110"/>
        <end position="132"/>
    </location>
</feature>
<name>A0A2U2RGQ9_9MICO</name>
<accession>A0A2U2RGQ9</accession>